<dbReference type="EMBL" id="CAJVQC010022876">
    <property type="protein sequence ID" value="CAG8720008.1"/>
    <property type="molecule type" value="Genomic_DNA"/>
</dbReference>
<reference evidence="1" key="1">
    <citation type="submission" date="2021-06" db="EMBL/GenBank/DDBJ databases">
        <authorList>
            <person name="Kallberg Y."/>
            <person name="Tangrot J."/>
            <person name="Rosling A."/>
        </authorList>
    </citation>
    <scope>NUCLEOTIDE SEQUENCE</scope>
    <source>
        <strain evidence="1">MA461A</strain>
    </source>
</reference>
<evidence type="ECO:0000313" key="1">
    <source>
        <dbReference type="EMBL" id="CAG8720008.1"/>
    </source>
</evidence>
<protein>
    <submittedName>
        <fullName evidence="1">25516_t:CDS:1</fullName>
    </submittedName>
</protein>
<gene>
    <name evidence="1" type="ORF">RPERSI_LOCUS11223</name>
</gene>
<organism evidence="1 2">
    <name type="scientific">Racocetra persica</name>
    <dbReference type="NCBI Taxonomy" id="160502"/>
    <lineage>
        <taxon>Eukaryota</taxon>
        <taxon>Fungi</taxon>
        <taxon>Fungi incertae sedis</taxon>
        <taxon>Mucoromycota</taxon>
        <taxon>Glomeromycotina</taxon>
        <taxon>Glomeromycetes</taxon>
        <taxon>Diversisporales</taxon>
        <taxon>Gigasporaceae</taxon>
        <taxon>Racocetra</taxon>
    </lineage>
</organism>
<sequence length="127" mass="14724">MEHYWDVPSDETMLATLLDSRCKAFFFMLRSLKKRIVELLKAEYEEVQILYRTEEKKNNLQTNPNTLLASIFQNRSLQLEVSDYFGLAQKYLAIPATSTASKRLFSDTGNIIIAKRTSLLPTTFEHL</sequence>
<dbReference type="Proteomes" id="UP000789920">
    <property type="component" value="Unassembled WGS sequence"/>
</dbReference>
<evidence type="ECO:0000313" key="2">
    <source>
        <dbReference type="Proteomes" id="UP000789920"/>
    </source>
</evidence>
<keyword evidence="2" id="KW-1185">Reference proteome</keyword>
<comment type="caution">
    <text evidence="1">The sequence shown here is derived from an EMBL/GenBank/DDBJ whole genome shotgun (WGS) entry which is preliminary data.</text>
</comment>
<name>A0ACA9PQJ8_9GLOM</name>
<proteinExistence type="predicted"/>
<feature type="non-terminal residue" evidence="1">
    <location>
        <position position="127"/>
    </location>
</feature>
<accession>A0ACA9PQJ8</accession>